<reference evidence="1" key="1">
    <citation type="submission" date="2020-11" db="EMBL/GenBank/DDBJ databases">
        <authorList>
            <person name="Tran Van P."/>
        </authorList>
    </citation>
    <scope>NUCLEOTIDE SEQUENCE</scope>
</reference>
<gene>
    <name evidence="1" type="ORF">TSIB3V08_LOCUS2394</name>
</gene>
<name>A0A7R9APT1_TIMSH</name>
<sequence>MRNLTIILSEDGDETKFWASTKSVDVTNLRAVMKRTKTQRSRQWQTSCEDNGSSVRHLVRTMEAVSDILGGQWEQWQTSCEDNGSSVRHLVRTMGAVSDIFQRITLAPGAAPDGGWKCIHLTPNPKKRKSYPNKQLFITLDTAGLHWDNRLGQPPSQRITLAPLSAPDGEWICNHPRQTYSPQSS</sequence>
<dbReference type="AlphaFoldDB" id="A0A7R9APT1"/>
<protein>
    <submittedName>
        <fullName evidence="1">Uncharacterized protein</fullName>
    </submittedName>
</protein>
<evidence type="ECO:0000313" key="1">
    <source>
        <dbReference type="EMBL" id="CAD7258152.1"/>
    </source>
</evidence>
<proteinExistence type="predicted"/>
<accession>A0A7R9APT1</accession>
<dbReference type="EMBL" id="OC000717">
    <property type="protein sequence ID" value="CAD7258152.1"/>
    <property type="molecule type" value="Genomic_DNA"/>
</dbReference>
<organism evidence="1">
    <name type="scientific">Timema shepardi</name>
    <name type="common">Walking stick</name>
    <dbReference type="NCBI Taxonomy" id="629360"/>
    <lineage>
        <taxon>Eukaryota</taxon>
        <taxon>Metazoa</taxon>
        <taxon>Ecdysozoa</taxon>
        <taxon>Arthropoda</taxon>
        <taxon>Hexapoda</taxon>
        <taxon>Insecta</taxon>
        <taxon>Pterygota</taxon>
        <taxon>Neoptera</taxon>
        <taxon>Polyneoptera</taxon>
        <taxon>Phasmatodea</taxon>
        <taxon>Timematodea</taxon>
        <taxon>Timematoidea</taxon>
        <taxon>Timematidae</taxon>
        <taxon>Timema</taxon>
    </lineage>
</organism>